<dbReference type="PROSITE" id="PS00360">
    <property type="entry name" value="RIBOSOMAL_S9"/>
    <property type="match status" value="1"/>
</dbReference>
<feature type="region of interest" description="Disordered" evidence="7">
    <location>
        <begin position="31"/>
        <end position="61"/>
    </location>
</feature>
<dbReference type="InterPro" id="IPR020568">
    <property type="entry name" value="Ribosomal_Su5_D2-typ_SF"/>
</dbReference>
<comment type="similarity">
    <text evidence="1 6">Belongs to the universal ribosomal protein uS9 family.</text>
</comment>
<gene>
    <name evidence="8" type="ORF">DUNSADRAFT_1008</name>
</gene>
<comment type="caution">
    <text evidence="8">The sequence shown here is derived from an EMBL/GenBank/DDBJ whole genome shotgun (WGS) entry which is preliminary data.</text>
</comment>
<keyword evidence="2 6" id="KW-0689">Ribosomal protein</keyword>
<evidence type="ECO:0000256" key="6">
    <source>
        <dbReference type="RuleBase" id="RU003815"/>
    </source>
</evidence>
<evidence type="ECO:0000256" key="1">
    <source>
        <dbReference type="ARBA" id="ARBA00005251"/>
    </source>
</evidence>
<dbReference type="InterPro" id="IPR020574">
    <property type="entry name" value="Ribosomal_uS9_CS"/>
</dbReference>
<protein>
    <recommendedName>
        <fullName evidence="4">Small ribosomal subunit protein uS9c</fullName>
    </recommendedName>
    <alternativeName>
        <fullName evidence="5">30S ribosomal protein S9, chloroplastic</fullName>
    </alternativeName>
</protein>
<dbReference type="PANTHER" id="PTHR21569">
    <property type="entry name" value="RIBOSOMAL PROTEIN S9"/>
    <property type="match status" value="1"/>
</dbReference>
<evidence type="ECO:0000256" key="2">
    <source>
        <dbReference type="ARBA" id="ARBA00022980"/>
    </source>
</evidence>
<dbReference type="Gene3D" id="3.30.230.10">
    <property type="match status" value="1"/>
</dbReference>
<dbReference type="SUPFAM" id="SSF54211">
    <property type="entry name" value="Ribosomal protein S5 domain 2-like"/>
    <property type="match status" value="1"/>
</dbReference>
<dbReference type="GO" id="GO:0005840">
    <property type="term" value="C:ribosome"/>
    <property type="evidence" value="ECO:0007669"/>
    <property type="project" value="UniProtKB-KW"/>
</dbReference>
<proteinExistence type="inferred from homology"/>
<evidence type="ECO:0000256" key="3">
    <source>
        <dbReference type="ARBA" id="ARBA00023274"/>
    </source>
</evidence>
<dbReference type="PANTHER" id="PTHR21569:SF1">
    <property type="entry name" value="SMALL RIBOSOMAL SUBUNIT PROTEIN US9M"/>
    <property type="match status" value="1"/>
</dbReference>
<reference evidence="8" key="1">
    <citation type="submission" date="2017-08" db="EMBL/GenBank/DDBJ databases">
        <authorList>
            <person name="Polle J.E."/>
            <person name="Barry K."/>
            <person name="Cushman J."/>
            <person name="Schmutz J."/>
            <person name="Tran D."/>
            <person name="Hathwaick L.T."/>
            <person name="Yim W.C."/>
            <person name="Jenkins J."/>
            <person name="Mckie-Krisberg Z.M."/>
            <person name="Prochnik S."/>
            <person name="Lindquist E."/>
            <person name="Dockter R.B."/>
            <person name="Adam C."/>
            <person name="Molina H."/>
            <person name="Bunkerborg J."/>
            <person name="Jin E."/>
            <person name="Buchheim M."/>
            <person name="Magnuson J."/>
        </authorList>
    </citation>
    <scope>NUCLEOTIDE SEQUENCE</scope>
    <source>
        <strain evidence="8">CCAP 19/18</strain>
    </source>
</reference>
<keyword evidence="9" id="KW-1185">Reference proteome</keyword>
<evidence type="ECO:0000313" key="9">
    <source>
        <dbReference type="Proteomes" id="UP000815325"/>
    </source>
</evidence>
<evidence type="ECO:0000313" key="8">
    <source>
        <dbReference type="EMBL" id="KAF5827270.1"/>
    </source>
</evidence>
<evidence type="ECO:0000256" key="5">
    <source>
        <dbReference type="ARBA" id="ARBA00035437"/>
    </source>
</evidence>
<dbReference type="EMBL" id="MU070543">
    <property type="protein sequence ID" value="KAF5827270.1"/>
    <property type="molecule type" value="Genomic_DNA"/>
</dbReference>
<dbReference type="InterPro" id="IPR000754">
    <property type="entry name" value="Ribosomal_uS9"/>
</dbReference>
<name>A0ABQ7FY32_DUNSA</name>
<sequence>MLSTSTLSRRLCALLSQHHLHIRLCTGGTSAQAAQAQPTPFPGSPPQDSSTQTEPECWTSHTKTRFSIRPSLLSPLYSAYRKDLDRHDRRQLISRLLVAHMMLARELEGFDVNQVLGMARDHASSMQHLSSDLEALAPQSSVGSCTNKATMLGFYSLLEQQLDSSSSSGASKQGGFSSVFQAWNEDFVSKYRHSPSLEPLEAIYAKKDVLSNLRQLGSPNKDAQQGVLPGLGGKGARQQHGAHVTLEGVACAEGKRKTSRAEVRMRHGRPGNRKGMCVTVNGMPYDQYFQGPELRQLLLAPMLMASDTLQQFSVDVVVKGGGISSQAQAARTGIARALQLFVRHAMQREVQPASEARSLGWLRKLARWDKRSVERKKPCREKARKGFAWVKR</sequence>
<organism evidence="8 9">
    <name type="scientific">Dunaliella salina</name>
    <name type="common">Green alga</name>
    <name type="synonym">Protococcus salinus</name>
    <dbReference type="NCBI Taxonomy" id="3046"/>
    <lineage>
        <taxon>Eukaryota</taxon>
        <taxon>Viridiplantae</taxon>
        <taxon>Chlorophyta</taxon>
        <taxon>core chlorophytes</taxon>
        <taxon>Chlorophyceae</taxon>
        <taxon>CS clade</taxon>
        <taxon>Chlamydomonadales</taxon>
        <taxon>Dunaliellaceae</taxon>
        <taxon>Dunaliella</taxon>
    </lineage>
</organism>
<keyword evidence="3 6" id="KW-0687">Ribonucleoprotein</keyword>
<dbReference type="InterPro" id="IPR014721">
    <property type="entry name" value="Ribsml_uS5_D2-typ_fold_subgr"/>
</dbReference>
<accession>A0ABQ7FY32</accession>
<dbReference type="Proteomes" id="UP000815325">
    <property type="component" value="Unassembled WGS sequence"/>
</dbReference>
<evidence type="ECO:0000256" key="4">
    <source>
        <dbReference type="ARBA" id="ARBA00035152"/>
    </source>
</evidence>
<dbReference type="Pfam" id="PF00380">
    <property type="entry name" value="Ribosomal_S9"/>
    <property type="match status" value="1"/>
</dbReference>
<evidence type="ECO:0000256" key="7">
    <source>
        <dbReference type="SAM" id="MobiDB-lite"/>
    </source>
</evidence>